<dbReference type="EMBL" id="NKHZ01000033">
    <property type="protein sequence ID" value="PNS19160.1"/>
    <property type="molecule type" value="Genomic_DNA"/>
</dbReference>
<organism evidence="1 2">
    <name type="scientific">Sphaceloma murrayae</name>
    <dbReference type="NCBI Taxonomy" id="2082308"/>
    <lineage>
        <taxon>Eukaryota</taxon>
        <taxon>Fungi</taxon>
        <taxon>Dikarya</taxon>
        <taxon>Ascomycota</taxon>
        <taxon>Pezizomycotina</taxon>
        <taxon>Dothideomycetes</taxon>
        <taxon>Dothideomycetidae</taxon>
        <taxon>Myriangiales</taxon>
        <taxon>Elsinoaceae</taxon>
        <taxon>Sphaceloma</taxon>
    </lineage>
</organism>
<dbReference type="InterPro" id="IPR050275">
    <property type="entry name" value="PGM_Phosphatase"/>
</dbReference>
<proteinExistence type="predicted"/>
<protein>
    <submittedName>
        <fullName evidence="1">Uncharacterized protein</fullName>
    </submittedName>
</protein>
<dbReference type="InParanoid" id="A0A2K1QW29"/>
<dbReference type="InterPro" id="IPR013078">
    <property type="entry name" value="His_Pase_superF_clade-1"/>
</dbReference>
<dbReference type="Gene3D" id="3.40.50.1240">
    <property type="entry name" value="Phosphoglycerate mutase-like"/>
    <property type="match status" value="1"/>
</dbReference>
<sequence>MTLSSRFQHDTVSGYFLQDDPATDAASFDYTKDLGLIVGSSGPTQGNALMPWSRFSQALHHLNQDAASNTVYRLLFLGRHGQGWHNVAEARYGTEAWDNHYSKLDSFDGMRFFDAELTETGRQQARLANHTFAHALAAGLPAPESYTNLREVIGVHTCDKRSTKTAIQARHPSTLFLFEEDFAEDDPLWLSDVRETDEDIDTRIRKFLDDLVDAKPHERVLSLTAHSGAIASILRVVGHRPFALQTGGVLPIVLKTRRIPA</sequence>
<keyword evidence="2" id="KW-1185">Reference proteome</keyword>
<dbReference type="FunCoup" id="A0A2K1QW29">
    <property type="interactions" value="155"/>
</dbReference>
<dbReference type="AlphaFoldDB" id="A0A2K1QW29"/>
<evidence type="ECO:0000313" key="1">
    <source>
        <dbReference type="EMBL" id="PNS19160.1"/>
    </source>
</evidence>
<name>A0A2K1QW29_9PEZI</name>
<dbReference type="SUPFAM" id="SSF53254">
    <property type="entry name" value="Phosphoglycerate mutase-like"/>
    <property type="match status" value="1"/>
</dbReference>
<dbReference type="InterPro" id="IPR029033">
    <property type="entry name" value="His_PPase_superfam"/>
</dbReference>
<gene>
    <name evidence="1" type="ORF">CAC42_1896</name>
</gene>
<accession>A0A2K1QW29</accession>
<evidence type="ECO:0000313" key="2">
    <source>
        <dbReference type="Proteomes" id="UP000243797"/>
    </source>
</evidence>
<dbReference type="GO" id="GO:0016791">
    <property type="term" value="F:phosphatase activity"/>
    <property type="evidence" value="ECO:0007669"/>
    <property type="project" value="TreeGrafter"/>
</dbReference>
<dbReference type="Proteomes" id="UP000243797">
    <property type="component" value="Unassembled WGS sequence"/>
</dbReference>
<dbReference type="OrthoDB" id="496981at2759"/>
<reference evidence="1 2" key="1">
    <citation type="submission" date="2017-06" db="EMBL/GenBank/DDBJ databases">
        <title>Draft genome sequence of a variant of Elsinoe murrayae.</title>
        <authorList>
            <person name="Cheng Q."/>
        </authorList>
    </citation>
    <scope>NUCLEOTIDE SEQUENCE [LARGE SCALE GENOMIC DNA]</scope>
    <source>
        <strain evidence="1 2">CQ-2017a</strain>
    </source>
</reference>
<dbReference type="CDD" id="cd07067">
    <property type="entry name" value="HP_PGM_like"/>
    <property type="match status" value="1"/>
</dbReference>
<dbReference type="PANTHER" id="PTHR48100">
    <property type="entry name" value="BROAD-SPECIFICITY PHOSPHATASE YOR283W-RELATED"/>
    <property type="match status" value="1"/>
</dbReference>
<dbReference type="GO" id="GO:0005737">
    <property type="term" value="C:cytoplasm"/>
    <property type="evidence" value="ECO:0007669"/>
    <property type="project" value="TreeGrafter"/>
</dbReference>
<dbReference type="PANTHER" id="PTHR48100:SF1">
    <property type="entry name" value="HISTIDINE PHOSPHATASE FAMILY PROTEIN-RELATED"/>
    <property type="match status" value="1"/>
</dbReference>
<comment type="caution">
    <text evidence="1">The sequence shown here is derived from an EMBL/GenBank/DDBJ whole genome shotgun (WGS) entry which is preliminary data.</text>
</comment>